<keyword evidence="10" id="KW-0997">Cell inner membrane</keyword>
<name>A0ABW4Y472_9GAMM</name>
<evidence type="ECO:0000259" key="11">
    <source>
        <dbReference type="PROSITE" id="PS51379"/>
    </source>
</evidence>
<feature type="binding site" evidence="10">
    <location>
        <position position="74"/>
    </location>
    <ligand>
        <name>[4Fe-4S] cluster</name>
        <dbReference type="ChEBI" id="CHEBI:49883"/>
        <label>1</label>
    </ligand>
</feature>
<feature type="binding site" evidence="10">
    <location>
        <position position="147"/>
    </location>
    <ligand>
        <name>[4Fe-4S] cluster</name>
        <dbReference type="ChEBI" id="CHEBI:49883"/>
        <label>2</label>
    </ligand>
</feature>
<evidence type="ECO:0000256" key="7">
    <source>
        <dbReference type="ARBA" id="ARBA00023004"/>
    </source>
</evidence>
<sequence length="288" mass="30380">MATILTAVGFMAALGLILASMLVVANKRLYVYEDPRIDQVEDLLPKANCGACGTAGCRPFAEMLVNGEIEPGKCTANSKSMNQIIADFLGVDVGGGEQRVARLACAGGGNVAYVRATYSGIPSCRAAALVSGGGRGCSWGCLGFGDCEQVCDFDAIYMNPQGIPVVIEDKCTACGDCVTACPKDLFSLHLASHRLWVACKNLEFGDQAEHHCEVACTACGRCAQDSPEGLIRIEDNLAIIDYAKNDIASKVAIERCPTGAILWLQQDGTVVKGRDARKVVRKGALPVA</sequence>
<evidence type="ECO:0000313" key="14">
    <source>
        <dbReference type="Proteomes" id="UP001597337"/>
    </source>
</evidence>
<dbReference type="InterPro" id="IPR017896">
    <property type="entry name" value="4Fe4S_Fe-S-bd"/>
</dbReference>
<feature type="domain" description="4Fe-4S" evidence="12">
    <location>
        <begin position="32"/>
        <end position="91"/>
    </location>
</feature>
<comment type="function">
    <text evidence="10">Part of a membrane-bound complex that couples electron transfer with translocation of ions across the membrane.</text>
</comment>
<evidence type="ECO:0000256" key="5">
    <source>
        <dbReference type="ARBA" id="ARBA00022967"/>
    </source>
</evidence>
<feature type="domain" description="4Fe-4S ferredoxin-type" evidence="11">
    <location>
        <begin position="206"/>
        <end position="236"/>
    </location>
</feature>
<keyword evidence="2 10" id="KW-0004">4Fe-4S</keyword>
<feature type="binding site" evidence="10">
    <location>
        <position position="141"/>
    </location>
    <ligand>
        <name>[4Fe-4S] cluster</name>
        <dbReference type="ChEBI" id="CHEBI:49883"/>
        <label>2</label>
    </ligand>
</feature>
<gene>
    <name evidence="10" type="primary">rnfB</name>
    <name evidence="13" type="ORF">ACFSJC_01565</name>
</gene>
<dbReference type="PROSITE" id="PS00198">
    <property type="entry name" value="4FE4S_FER_1"/>
    <property type="match status" value="1"/>
</dbReference>
<feature type="binding site" evidence="10">
    <location>
        <position position="57"/>
    </location>
    <ligand>
        <name>[4Fe-4S] cluster</name>
        <dbReference type="ChEBI" id="CHEBI:49883"/>
        <label>1</label>
    </ligand>
</feature>
<dbReference type="Pfam" id="PF12838">
    <property type="entry name" value="Fer4_7"/>
    <property type="match status" value="1"/>
</dbReference>
<dbReference type="InterPro" id="IPR007202">
    <property type="entry name" value="4Fe-4S_dom"/>
</dbReference>
<keyword evidence="9 10" id="KW-0472">Membrane</keyword>
<feature type="region of interest" description="Hydrophobic" evidence="10">
    <location>
        <begin position="1"/>
        <end position="26"/>
    </location>
</feature>
<evidence type="ECO:0000256" key="8">
    <source>
        <dbReference type="ARBA" id="ARBA00023014"/>
    </source>
</evidence>
<dbReference type="HAMAP" id="MF_00463">
    <property type="entry name" value="RsxB_RnfB"/>
    <property type="match status" value="1"/>
</dbReference>
<feature type="binding site" evidence="10">
    <location>
        <position position="151"/>
    </location>
    <ligand>
        <name>[4Fe-4S] cluster</name>
        <dbReference type="ChEBI" id="CHEBI:49883"/>
        <label>3</label>
    </ligand>
</feature>
<evidence type="ECO:0000256" key="9">
    <source>
        <dbReference type="ARBA" id="ARBA00023136"/>
    </source>
</evidence>
<keyword evidence="6 10" id="KW-0249">Electron transport</keyword>
<feature type="binding site" evidence="10">
    <location>
        <position position="137"/>
    </location>
    <ligand>
        <name>[4Fe-4S] cluster</name>
        <dbReference type="ChEBI" id="CHEBI:49883"/>
        <label>2</label>
    </ligand>
</feature>
<feature type="binding site" evidence="10">
    <location>
        <position position="171"/>
    </location>
    <ligand>
        <name>[4Fe-4S] cluster</name>
        <dbReference type="ChEBI" id="CHEBI:49883"/>
        <label>3</label>
    </ligand>
</feature>
<accession>A0ABW4Y472</accession>
<comment type="subcellular location">
    <subcellularLocation>
        <location evidence="10">Cell inner membrane</location>
    </subcellularLocation>
</comment>
<organism evidence="13 14">
    <name type="scientific">Thiorhodococcus fuscus</name>
    <dbReference type="NCBI Taxonomy" id="527200"/>
    <lineage>
        <taxon>Bacteria</taxon>
        <taxon>Pseudomonadati</taxon>
        <taxon>Pseudomonadota</taxon>
        <taxon>Gammaproteobacteria</taxon>
        <taxon>Chromatiales</taxon>
        <taxon>Chromatiaceae</taxon>
        <taxon>Thiorhodococcus</taxon>
    </lineage>
</organism>
<dbReference type="SUPFAM" id="SSF54862">
    <property type="entry name" value="4Fe-4S ferredoxins"/>
    <property type="match status" value="1"/>
</dbReference>
<keyword evidence="10" id="KW-1003">Cell membrane</keyword>
<comment type="similarity">
    <text evidence="10">Belongs to the 4Fe4S bacterial-type ferredoxin family. RnfB subfamily.</text>
</comment>
<keyword evidence="7 10" id="KW-0408">Iron</keyword>
<dbReference type="EMBL" id="JBHUHX010000003">
    <property type="protein sequence ID" value="MFD2110525.1"/>
    <property type="molecule type" value="Genomic_DNA"/>
</dbReference>
<keyword evidence="4 10" id="KW-0677">Repeat</keyword>
<evidence type="ECO:0000256" key="6">
    <source>
        <dbReference type="ARBA" id="ARBA00022982"/>
    </source>
</evidence>
<dbReference type="PROSITE" id="PS51379">
    <property type="entry name" value="4FE4S_FER_2"/>
    <property type="match status" value="2"/>
</dbReference>
<keyword evidence="1 10" id="KW-0813">Transport</keyword>
<evidence type="ECO:0000256" key="10">
    <source>
        <dbReference type="HAMAP-Rule" id="MF_00463"/>
    </source>
</evidence>
<keyword evidence="3 10" id="KW-0479">Metal-binding</keyword>
<keyword evidence="5 10" id="KW-1278">Translocase</keyword>
<comment type="caution">
    <text evidence="10">Lacks conserved residue(s) required for the propagation of feature annotation.</text>
</comment>
<feature type="binding site" evidence="10">
    <location>
        <position position="177"/>
    </location>
    <ligand>
        <name>[4Fe-4S] cluster</name>
        <dbReference type="ChEBI" id="CHEBI:49883"/>
        <label>3</label>
    </ligand>
</feature>
<feature type="binding site" evidence="10">
    <location>
        <position position="49"/>
    </location>
    <ligand>
        <name>[4Fe-4S] cluster</name>
        <dbReference type="ChEBI" id="CHEBI:49883"/>
        <label>1</label>
    </ligand>
</feature>
<comment type="cofactor">
    <cofactor evidence="10">
        <name>[4Fe-4S] cluster</name>
        <dbReference type="ChEBI" id="CHEBI:49883"/>
    </cofactor>
    <text evidence="10">Binds 3 [4Fe-4S] clusters.</text>
</comment>
<comment type="subunit">
    <text evidence="10">The complex is composed of six subunits: RnfA, RnfB, RnfC, RnfD, RnfE and RnfG.</text>
</comment>
<dbReference type="PANTHER" id="PTHR43560:SF1">
    <property type="entry name" value="ION-TRANSLOCATING OXIDOREDUCTASE COMPLEX SUBUNIT B"/>
    <property type="match status" value="1"/>
</dbReference>
<evidence type="ECO:0000313" key="13">
    <source>
        <dbReference type="EMBL" id="MFD2110525.1"/>
    </source>
</evidence>
<reference evidence="14" key="1">
    <citation type="journal article" date="2019" name="Int. J. Syst. Evol. Microbiol.">
        <title>The Global Catalogue of Microorganisms (GCM) 10K type strain sequencing project: providing services to taxonomists for standard genome sequencing and annotation.</title>
        <authorList>
            <consortium name="The Broad Institute Genomics Platform"/>
            <consortium name="The Broad Institute Genome Sequencing Center for Infectious Disease"/>
            <person name="Wu L."/>
            <person name="Ma J."/>
        </authorList>
    </citation>
    <scope>NUCLEOTIDE SEQUENCE [LARGE SCALE GENOMIC DNA]</scope>
    <source>
        <strain evidence="14">KACC 12597</strain>
    </source>
</reference>
<feature type="binding site" evidence="10">
    <location>
        <position position="174"/>
    </location>
    <ligand>
        <name>[4Fe-4S] cluster</name>
        <dbReference type="ChEBI" id="CHEBI:49883"/>
        <label>3</label>
    </ligand>
</feature>
<dbReference type="Gene3D" id="1.10.15.40">
    <property type="entry name" value="Electron transport complex subunit B, putative Fe-S cluster"/>
    <property type="match status" value="1"/>
</dbReference>
<dbReference type="InterPro" id="IPR010207">
    <property type="entry name" value="Elect_transpt_cplx_RnfB/RsxB"/>
</dbReference>
<evidence type="ECO:0000256" key="2">
    <source>
        <dbReference type="ARBA" id="ARBA00022485"/>
    </source>
</evidence>
<evidence type="ECO:0000256" key="1">
    <source>
        <dbReference type="ARBA" id="ARBA00022448"/>
    </source>
</evidence>
<dbReference type="Pfam" id="PF04060">
    <property type="entry name" value="FeS"/>
    <property type="match status" value="1"/>
</dbReference>
<feature type="domain" description="4Fe-4S ferredoxin-type" evidence="11">
    <location>
        <begin position="162"/>
        <end position="191"/>
    </location>
</feature>
<dbReference type="Proteomes" id="UP001597337">
    <property type="component" value="Unassembled WGS sequence"/>
</dbReference>
<feature type="binding site" evidence="10">
    <location>
        <position position="181"/>
    </location>
    <ligand>
        <name>[4Fe-4S] cluster</name>
        <dbReference type="ChEBI" id="CHEBI:49883"/>
        <label>2</label>
    </ligand>
</feature>
<comment type="caution">
    <text evidence="13">The sequence shown here is derived from an EMBL/GenBank/DDBJ whole genome shotgun (WGS) entry which is preliminary data.</text>
</comment>
<dbReference type="InterPro" id="IPR017900">
    <property type="entry name" value="4Fe4S_Fe_S_CS"/>
</dbReference>
<dbReference type="EC" id="7.-.-.-" evidence="10"/>
<protein>
    <recommendedName>
        <fullName evidence="10">Ion-translocating oxidoreductase complex subunit B</fullName>
        <ecNumber evidence="10">7.-.-.-</ecNumber>
    </recommendedName>
    <alternativeName>
        <fullName evidence="10">Rnf electron transport complex subunit B</fullName>
    </alternativeName>
</protein>
<keyword evidence="14" id="KW-1185">Reference proteome</keyword>
<evidence type="ECO:0000259" key="12">
    <source>
        <dbReference type="PROSITE" id="PS51656"/>
    </source>
</evidence>
<evidence type="ECO:0000256" key="4">
    <source>
        <dbReference type="ARBA" id="ARBA00022737"/>
    </source>
</evidence>
<dbReference type="InterPro" id="IPR050395">
    <property type="entry name" value="4Fe4S_Ferredoxin_RnfB"/>
</dbReference>
<proteinExistence type="inferred from homology"/>
<dbReference type="PROSITE" id="PS51656">
    <property type="entry name" value="4FE4S"/>
    <property type="match status" value="1"/>
</dbReference>
<dbReference type="RefSeq" id="WP_386022208.1">
    <property type="nucleotide sequence ID" value="NZ_JBHUHX010000003.1"/>
</dbReference>
<keyword evidence="8 10" id="KW-0411">Iron-sulfur</keyword>
<evidence type="ECO:0000256" key="3">
    <source>
        <dbReference type="ARBA" id="ARBA00022723"/>
    </source>
</evidence>
<dbReference type="PANTHER" id="PTHR43560">
    <property type="entry name" value="ION-TRANSLOCATING OXIDOREDUCTASE COMPLEX SUBUNIT B"/>
    <property type="match status" value="1"/>
</dbReference>
<feature type="binding site" evidence="10">
    <location>
        <position position="52"/>
    </location>
    <ligand>
        <name>[4Fe-4S] cluster</name>
        <dbReference type="ChEBI" id="CHEBI:49883"/>
        <label>1</label>
    </ligand>
</feature>
<dbReference type="Gene3D" id="3.30.70.20">
    <property type="match status" value="2"/>
</dbReference>